<sequence>MQETLGDCRKEMGSKLIFIQLAELGLVWVERAAATYLAYQMKNREDVKKMSGEVKKLLDDAERKADAEKKKQEEVVVDEDKGSMLKHIVDDLDRVEKRQVIRETQLNETGTHHYIKLCGKHVGEVDMLVKVYFKVAQQTGMVKVTVTVRSMEDLGSVINWMGWLRLVRILH</sequence>
<dbReference type="EMBL" id="JAUIZM010000006">
    <property type="protein sequence ID" value="KAK1377560.1"/>
    <property type="molecule type" value="Genomic_DNA"/>
</dbReference>
<dbReference type="Proteomes" id="UP001237642">
    <property type="component" value="Unassembled WGS sequence"/>
</dbReference>
<protein>
    <submittedName>
        <fullName evidence="2">Uncharacterized protein</fullName>
    </submittedName>
</protein>
<feature type="coiled-coil region" evidence="1">
    <location>
        <begin position="51"/>
        <end position="78"/>
    </location>
</feature>
<keyword evidence="1" id="KW-0175">Coiled coil</keyword>
<evidence type="ECO:0000313" key="2">
    <source>
        <dbReference type="EMBL" id="KAK1377560.1"/>
    </source>
</evidence>
<keyword evidence="3" id="KW-1185">Reference proteome</keyword>
<reference evidence="2" key="2">
    <citation type="submission" date="2023-05" db="EMBL/GenBank/DDBJ databases">
        <authorList>
            <person name="Schelkunov M.I."/>
        </authorList>
    </citation>
    <scope>NUCLEOTIDE SEQUENCE</scope>
    <source>
        <strain evidence="2">Hsosn_3</strain>
        <tissue evidence="2">Leaf</tissue>
    </source>
</reference>
<accession>A0AAD8I4U2</accession>
<evidence type="ECO:0000313" key="3">
    <source>
        <dbReference type="Proteomes" id="UP001237642"/>
    </source>
</evidence>
<gene>
    <name evidence="2" type="ORF">POM88_024304</name>
</gene>
<dbReference type="AlphaFoldDB" id="A0AAD8I4U2"/>
<reference evidence="2" key="1">
    <citation type="submission" date="2023-02" db="EMBL/GenBank/DDBJ databases">
        <title>Genome of toxic invasive species Heracleum sosnowskyi carries increased number of genes despite the absence of recent whole-genome duplications.</title>
        <authorList>
            <person name="Schelkunov M."/>
            <person name="Shtratnikova V."/>
            <person name="Makarenko M."/>
            <person name="Klepikova A."/>
            <person name="Omelchenko D."/>
            <person name="Novikova G."/>
            <person name="Obukhova E."/>
            <person name="Bogdanov V."/>
            <person name="Penin A."/>
            <person name="Logacheva M."/>
        </authorList>
    </citation>
    <scope>NUCLEOTIDE SEQUENCE</scope>
    <source>
        <strain evidence="2">Hsosn_3</strain>
        <tissue evidence="2">Leaf</tissue>
    </source>
</reference>
<name>A0AAD8I4U2_9APIA</name>
<evidence type="ECO:0000256" key="1">
    <source>
        <dbReference type="SAM" id="Coils"/>
    </source>
</evidence>
<organism evidence="2 3">
    <name type="scientific">Heracleum sosnowskyi</name>
    <dbReference type="NCBI Taxonomy" id="360622"/>
    <lineage>
        <taxon>Eukaryota</taxon>
        <taxon>Viridiplantae</taxon>
        <taxon>Streptophyta</taxon>
        <taxon>Embryophyta</taxon>
        <taxon>Tracheophyta</taxon>
        <taxon>Spermatophyta</taxon>
        <taxon>Magnoliopsida</taxon>
        <taxon>eudicotyledons</taxon>
        <taxon>Gunneridae</taxon>
        <taxon>Pentapetalae</taxon>
        <taxon>asterids</taxon>
        <taxon>campanulids</taxon>
        <taxon>Apiales</taxon>
        <taxon>Apiaceae</taxon>
        <taxon>Apioideae</taxon>
        <taxon>apioid superclade</taxon>
        <taxon>Tordylieae</taxon>
        <taxon>Tordyliinae</taxon>
        <taxon>Heracleum</taxon>
    </lineage>
</organism>
<proteinExistence type="predicted"/>
<comment type="caution">
    <text evidence="2">The sequence shown here is derived from an EMBL/GenBank/DDBJ whole genome shotgun (WGS) entry which is preliminary data.</text>
</comment>